<dbReference type="EMBL" id="CP000559">
    <property type="protein sequence ID" value="ABN07367.1"/>
    <property type="molecule type" value="Genomic_DNA"/>
</dbReference>
<dbReference type="Proteomes" id="UP000000365">
    <property type="component" value="Chromosome"/>
</dbReference>
<gene>
    <name evidence="1" type="ordered locus">Mlab_1198</name>
</gene>
<keyword evidence="2" id="KW-1185">Reference proteome</keyword>
<dbReference type="GeneID" id="4796011"/>
<evidence type="ECO:0000313" key="1">
    <source>
        <dbReference type="EMBL" id="ABN07367.1"/>
    </source>
</evidence>
<dbReference type="HOGENOM" id="CLU_1700295_0_0_2"/>
<accession>A2SSR1</accession>
<dbReference type="STRING" id="410358.Mlab_1198"/>
<name>A2SSR1_METLZ</name>
<reference evidence="1 2" key="1">
    <citation type="journal article" date="2009" name="Stand. Genomic Sci.">
        <title>Complete genome sequence of Methanocorpusculum labreanum type strain Z.</title>
        <authorList>
            <person name="Anderson I.J."/>
            <person name="Sieprawska-Lupa M."/>
            <person name="Goltsman E."/>
            <person name="Lapidus A."/>
            <person name="Copeland A."/>
            <person name="Glavina Del Rio T."/>
            <person name="Tice H."/>
            <person name="Dalin E."/>
            <person name="Barry K."/>
            <person name="Pitluck S."/>
            <person name="Hauser L."/>
            <person name="Land M."/>
            <person name="Lucas S."/>
            <person name="Richardson P."/>
            <person name="Whitman W.B."/>
            <person name="Kyrpides N.C."/>
        </authorList>
    </citation>
    <scope>NUCLEOTIDE SEQUENCE [LARGE SCALE GENOMIC DNA]</scope>
    <source>
        <strain evidence="2">ATCC 43576 / DSM 4855 / Z</strain>
    </source>
</reference>
<dbReference type="AlphaFoldDB" id="A2SSR1"/>
<sequence>MRQHAYLRITDEEGNTLDSIAKNLGFVSRTDLFTACAHLLIYGETIDGEPSIDPVTEQELKTLHGLNEKYLLQMRTFVQILDEIALPVIAMRGIGVAFANLGHDFKILMLERCGMVPEDTDIRDWLKIYQNTRRAKIIEYRTKQFASIIAREEE</sequence>
<protein>
    <submittedName>
        <fullName evidence="1">Uncharacterized protein</fullName>
    </submittedName>
</protein>
<proteinExistence type="predicted"/>
<evidence type="ECO:0000313" key="2">
    <source>
        <dbReference type="Proteomes" id="UP000000365"/>
    </source>
</evidence>
<dbReference type="RefSeq" id="WP_011833570.1">
    <property type="nucleotide sequence ID" value="NC_008942.1"/>
</dbReference>
<dbReference type="KEGG" id="mla:Mlab_1198"/>
<organism evidence="1 2">
    <name type="scientific">Methanocorpusculum labreanum (strain ATCC 43576 / DSM 4855 / Z)</name>
    <dbReference type="NCBI Taxonomy" id="410358"/>
    <lineage>
        <taxon>Archaea</taxon>
        <taxon>Methanobacteriati</taxon>
        <taxon>Methanobacteriota</taxon>
        <taxon>Stenosarchaea group</taxon>
        <taxon>Methanomicrobia</taxon>
        <taxon>Methanomicrobiales</taxon>
        <taxon>Methanocorpusculaceae</taxon>
        <taxon>Methanocorpusculum</taxon>
    </lineage>
</organism>